<evidence type="ECO:0000313" key="4">
    <source>
        <dbReference type="Proteomes" id="UP000694888"/>
    </source>
</evidence>
<keyword evidence="1" id="KW-0233">DNA recombination</keyword>
<evidence type="ECO:0000259" key="3">
    <source>
        <dbReference type="Pfam" id="PF21530"/>
    </source>
</evidence>
<reference evidence="5" key="1">
    <citation type="submission" date="2025-08" db="UniProtKB">
        <authorList>
            <consortium name="RefSeq"/>
        </authorList>
    </citation>
    <scope>IDENTIFICATION</scope>
</reference>
<feature type="domain" description="DNA helicase Pif1-like 2B" evidence="3">
    <location>
        <begin position="274"/>
        <end position="320"/>
    </location>
</feature>
<comment type="cofactor">
    <cofactor evidence="1">
        <name>Mg(2+)</name>
        <dbReference type="ChEBI" id="CHEBI:18420"/>
    </cofactor>
</comment>
<dbReference type="RefSeq" id="XP_005110755.1">
    <property type="nucleotide sequence ID" value="XM_005110698.1"/>
</dbReference>
<gene>
    <name evidence="5" type="primary">LOC101854124</name>
</gene>
<evidence type="ECO:0000256" key="1">
    <source>
        <dbReference type="RuleBase" id="RU363044"/>
    </source>
</evidence>
<organism evidence="4 5">
    <name type="scientific">Aplysia californica</name>
    <name type="common">California sea hare</name>
    <dbReference type="NCBI Taxonomy" id="6500"/>
    <lineage>
        <taxon>Eukaryota</taxon>
        <taxon>Metazoa</taxon>
        <taxon>Spiralia</taxon>
        <taxon>Lophotrochozoa</taxon>
        <taxon>Mollusca</taxon>
        <taxon>Gastropoda</taxon>
        <taxon>Heterobranchia</taxon>
        <taxon>Euthyneura</taxon>
        <taxon>Tectipleura</taxon>
        <taxon>Aplysiida</taxon>
        <taxon>Aplysioidea</taxon>
        <taxon>Aplysiidae</taxon>
        <taxon>Aplysia</taxon>
    </lineage>
</organism>
<evidence type="ECO:0000313" key="5">
    <source>
        <dbReference type="RefSeq" id="XP_005110755.1"/>
    </source>
</evidence>
<keyword evidence="1" id="KW-0227">DNA damage</keyword>
<dbReference type="EC" id="5.6.2.3" evidence="1"/>
<keyword evidence="1" id="KW-0234">DNA repair</keyword>
<proteinExistence type="inferred from homology"/>
<evidence type="ECO:0000259" key="2">
    <source>
        <dbReference type="Pfam" id="PF05970"/>
    </source>
</evidence>
<keyword evidence="4" id="KW-1185">Reference proteome</keyword>
<keyword evidence="1" id="KW-0067">ATP-binding</keyword>
<dbReference type="InterPro" id="IPR010285">
    <property type="entry name" value="DNA_helicase_pif1-like_DEAD"/>
</dbReference>
<dbReference type="InterPro" id="IPR049163">
    <property type="entry name" value="Pif1-like_2B_dom"/>
</dbReference>
<keyword evidence="1" id="KW-0378">Hydrolase</keyword>
<protein>
    <recommendedName>
        <fullName evidence="1">ATP-dependent DNA helicase</fullName>
        <ecNumber evidence="1">5.6.2.3</ecNumber>
    </recommendedName>
</protein>
<accession>A0ABM0K7Q3</accession>
<keyword evidence="1" id="KW-0547">Nucleotide-binding</keyword>
<dbReference type="PANTHER" id="PTHR10492:SF57">
    <property type="entry name" value="ATP-DEPENDENT DNA HELICASE"/>
    <property type="match status" value="1"/>
</dbReference>
<keyword evidence="1" id="KW-0347">Helicase</keyword>
<comment type="catalytic activity">
    <reaction evidence="1">
        <text>ATP + H2O = ADP + phosphate + H(+)</text>
        <dbReference type="Rhea" id="RHEA:13065"/>
        <dbReference type="ChEBI" id="CHEBI:15377"/>
        <dbReference type="ChEBI" id="CHEBI:15378"/>
        <dbReference type="ChEBI" id="CHEBI:30616"/>
        <dbReference type="ChEBI" id="CHEBI:43474"/>
        <dbReference type="ChEBI" id="CHEBI:456216"/>
        <dbReference type="EC" id="5.6.2.3"/>
    </reaction>
</comment>
<dbReference type="PANTHER" id="PTHR10492">
    <property type="match status" value="1"/>
</dbReference>
<name>A0ABM0K7Q3_APLCA</name>
<feature type="domain" description="DNA helicase Pif1-like DEAD-box helicase" evidence="2">
    <location>
        <begin position="5"/>
        <end position="186"/>
    </location>
</feature>
<sequence>MFALEARGGTGKTHTINLILAAVRSFKKIALATALSGIAATLLSHGRTLHSRCKIPVRVNEQSMCSVSPQEASGTLLRQTERLIIDEVSMGHKHIFEAIDRTLQDMCENTSLFDGLNVLMPGDWRQVLPVVRHGSRSQIVNARLKSSYLWEHVNVLRLTRSMRVSLTGATADFSNYLLNIGDGKHNICKQIGEFAIKVPDDMTVKSERKLIDFVFGNLQSNTNPDWLASRCIICPTNTEVDRINNLIMQSFPGEEKVYKSCDSVKENEHQHPIKFINSLCLSGTPTHKLTLRKDSIVMLLRNLDPINGHCIGTRFVVQHLHQHVIDAVVACGPHAGKRLFTKIPLMPSDNIFVFHIRRKQHRLDLLLQ</sequence>
<dbReference type="InterPro" id="IPR027417">
    <property type="entry name" value="P-loop_NTPase"/>
</dbReference>
<dbReference type="Gene3D" id="3.40.50.300">
    <property type="entry name" value="P-loop containing nucleotide triphosphate hydrolases"/>
    <property type="match status" value="1"/>
</dbReference>
<dbReference type="Proteomes" id="UP000694888">
    <property type="component" value="Unplaced"/>
</dbReference>
<dbReference type="Pfam" id="PF21530">
    <property type="entry name" value="Pif1_2B_dom"/>
    <property type="match status" value="1"/>
</dbReference>
<dbReference type="Pfam" id="PF05970">
    <property type="entry name" value="PIF1"/>
    <property type="match status" value="1"/>
</dbReference>
<dbReference type="GeneID" id="101854124"/>
<comment type="similarity">
    <text evidence="1">Belongs to the helicase family.</text>
</comment>
<dbReference type="SUPFAM" id="SSF52540">
    <property type="entry name" value="P-loop containing nucleoside triphosphate hydrolases"/>
    <property type="match status" value="2"/>
</dbReference>